<keyword evidence="2 9" id="KW-0055">Arginine biosynthesis</keyword>
<dbReference type="GO" id="GO:0005524">
    <property type="term" value="F:ATP binding"/>
    <property type="evidence" value="ECO:0007669"/>
    <property type="project" value="UniProtKB-UniRule"/>
</dbReference>
<dbReference type="STRING" id="1193729.A1OE_374"/>
<evidence type="ECO:0000256" key="7">
    <source>
        <dbReference type="ARBA" id="ARBA00022840"/>
    </source>
</evidence>
<dbReference type="AlphaFoldDB" id="K7YPS1"/>
<dbReference type="Proteomes" id="UP000010077">
    <property type="component" value="Chromosome"/>
</dbReference>
<dbReference type="SUPFAM" id="SSF53633">
    <property type="entry name" value="Carbamate kinase-like"/>
    <property type="match status" value="1"/>
</dbReference>
<dbReference type="NCBIfam" id="TIGR00761">
    <property type="entry name" value="argB"/>
    <property type="match status" value="1"/>
</dbReference>
<evidence type="ECO:0000259" key="10">
    <source>
        <dbReference type="Pfam" id="PF00696"/>
    </source>
</evidence>
<feature type="domain" description="Aspartate/glutamate/uridylate kinase" evidence="10">
    <location>
        <begin position="34"/>
        <end position="279"/>
    </location>
</feature>
<accession>K7YPS1</accession>
<feature type="site" description="Transition state stabilizer" evidence="9">
    <location>
        <position position="261"/>
    </location>
</feature>
<feature type="site" description="Transition state stabilizer" evidence="9">
    <location>
        <position position="39"/>
    </location>
</feature>
<feature type="binding site" evidence="9">
    <location>
        <position position="96"/>
    </location>
    <ligand>
        <name>substrate</name>
    </ligand>
</feature>
<dbReference type="UniPathway" id="UPA00068">
    <property type="reaction ID" value="UER00107"/>
</dbReference>
<dbReference type="HOGENOM" id="CLU_053680_0_0_5"/>
<dbReference type="KEGG" id="thal:A1OE_374"/>
<evidence type="ECO:0000256" key="9">
    <source>
        <dbReference type="HAMAP-Rule" id="MF_00082"/>
    </source>
</evidence>
<dbReference type="RefSeq" id="WP_015088067.1">
    <property type="nucleotide sequence ID" value="NC_019566.1"/>
</dbReference>
<dbReference type="Pfam" id="PF00696">
    <property type="entry name" value="AA_kinase"/>
    <property type="match status" value="1"/>
</dbReference>
<name>K7YPS1_9PROT</name>
<dbReference type="PANTHER" id="PTHR23342:SF0">
    <property type="entry name" value="N-ACETYLGLUTAMATE SYNTHASE, MITOCHONDRIAL"/>
    <property type="match status" value="1"/>
</dbReference>
<dbReference type="PANTHER" id="PTHR23342">
    <property type="entry name" value="N-ACETYLGLUTAMATE SYNTHASE"/>
    <property type="match status" value="1"/>
</dbReference>
<proteinExistence type="inferred from homology"/>
<dbReference type="eggNOG" id="COG0548">
    <property type="taxonomic scope" value="Bacteria"/>
</dbReference>
<comment type="catalytic activity">
    <reaction evidence="8 9">
        <text>N-acetyl-L-glutamate + ATP = N-acetyl-L-glutamyl 5-phosphate + ADP</text>
        <dbReference type="Rhea" id="RHEA:14629"/>
        <dbReference type="ChEBI" id="CHEBI:30616"/>
        <dbReference type="ChEBI" id="CHEBI:44337"/>
        <dbReference type="ChEBI" id="CHEBI:57936"/>
        <dbReference type="ChEBI" id="CHEBI:456216"/>
        <dbReference type="EC" id="2.7.2.8"/>
    </reaction>
</comment>
<evidence type="ECO:0000313" key="12">
    <source>
        <dbReference type="Proteomes" id="UP000010077"/>
    </source>
</evidence>
<keyword evidence="4 9" id="KW-0808">Transferase</keyword>
<dbReference type="Gene3D" id="3.40.1160.10">
    <property type="entry name" value="Acetylglutamate kinase-like"/>
    <property type="match status" value="1"/>
</dbReference>
<dbReference type="CDD" id="cd04250">
    <property type="entry name" value="AAK_NAGK-C"/>
    <property type="match status" value="1"/>
</dbReference>
<dbReference type="EMBL" id="CP003539">
    <property type="protein sequence ID" value="AFX98569.1"/>
    <property type="molecule type" value="Genomic_DNA"/>
</dbReference>
<keyword evidence="12" id="KW-1185">Reference proteome</keyword>
<keyword evidence="5 9" id="KW-0547">Nucleotide-binding</keyword>
<feature type="binding site" evidence="9">
    <location>
        <position position="201"/>
    </location>
    <ligand>
        <name>substrate</name>
    </ligand>
</feature>
<keyword evidence="6 9" id="KW-0418">Kinase</keyword>
<comment type="subcellular location">
    <subcellularLocation>
        <location evidence="9">Cytoplasm</location>
    </subcellularLocation>
</comment>
<dbReference type="GO" id="GO:0042450">
    <property type="term" value="P:L-arginine biosynthetic process via ornithine"/>
    <property type="evidence" value="ECO:0007669"/>
    <property type="project" value="UniProtKB-UniRule"/>
</dbReference>
<dbReference type="OrthoDB" id="9803155at2"/>
<comment type="function">
    <text evidence="9">Catalyzes the ATP-dependent phosphorylation of N-acetyl-L-glutamate.</text>
</comment>
<dbReference type="FunFam" id="3.40.1160.10:FF:000004">
    <property type="entry name" value="Acetylglutamate kinase"/>
    <property type="match status" value="1"/>
</dbReference>
<comment type="pathway">
    <text evidence="1 9">Amino-acid biosynthesis; L-arginine biosynthesis; N(2)-acetyl-L-ornithine from L-glutamate: step 2/4.</text>
</comment>
<comment type="similarity">
    <text evidence="9">Belongs to the acetylglutamate kinase family. ArgB subfamily.</text>
</comment>
<keyword evidence="7 9" id="KW-0067">ATP-binding</keyword>
<evidence type="ECO:0000256" key="1">
    <source>
        <dbReference type="ARBA" id="ARBA00004828"/>
    </source>
</evidence>
<dbReference type="PATRIC" id="fig|1193729.4.peg.211"/>
<gene>
    <name evidence="9 11" type="primary">argB</name>
    <name evidence="11" type="ORF">A1OE_374</name>
</gene>
<dbReference type="InterPro" id="IPR004662">
    <property type="entry name" value="AcgluKinase_fam"/>
</dbReference>
<evidence type="ECO:0000256" key="3">
    <source>
        <dbReference type="ARBA" id="ARBA00022605"/>
    </source>
</evidence>
<dbReference type="InterPro" id="IPR001048">
    <property type="entry name" value="Asp/Glu/Uridylate_kinase"/>
</dbReference>
<dbReference type="GO" id="GO:0005737">
    <property type="term" value="C:cytoplasm"/>
    <property type="evidence" value="ECO:0007669"/>
    <property type="project" value="UniProtKB-SubCell"/>
</dbReference>
<evidence type="ECO:0000256" key="4">
    <source>
        <dbReference type="ARBA" id="ARBA00022679"/>
    </source>
</evidence>
<dbReference type="InterPro" id="IPR036393">
    <property type="entry name" value="AceGlu_kinase-like_sf"/>
</dbReference>
<evidence type="ECO:0000256" key="5">
    <source>
        <dbReference type="ARBA" id="ARBA00022741"/>
    </source>
</evidence>
<feature type="binding site" evidence="9">
    <location>
        <begin position="74"/>
        <end position="75"/>
    </location>
    <ligand>
        <name>substrate</name>
    </ligand>
</feature>
<dbReference type="GO" id="GO:0003991">
    <property type="term" value="F:acetylglutamate kinase activity"/>
    <property type="evidence" value="ECO:0007669"/>
    <property type="project" value="UniProtKB-UniRule"/>
</dbReference>
<dbReference type="InterPro" id="IPR037528">
    <property type="entry name" value="ArgB"/>
</dbReference>
<dbReference type="InterPro" id="IPR041727">
    <property type="entry name" value="NAGK-C"/>
</dbReference>
<evidence type="ECO:0000256" key="2">
    <source>
        <dbReference type="ARBA" id="ARBA00022571"/>
    </source>
</evidence>
<sequence>MTSKPIDLKRQTDWLSKANILTEALPFMRQYSGKTVVIKYGGHAMVDNNLALNFAADMVLLQQVGMNPVVVHGGGPQITNMLKRLDIKSEFIDGLRITNQMTVEIIEMVLSGFINKSIVSAVTQAGGKAIGLSGKDAGLIQAKKLFLNKVEPNSKIKTAIDLGFVGEPNKVDASLLRSLALQDLIPIVAPIGLGYDGKTYNINADTAAGAIAAAIDASRFMLLTDLEGVLDKNGCLIPELTVSQARKLIDEGIIFNGMIPKVETCIKAVECGAEGAVIIDGRVQNGVLLELFTNHGMGTWIRCD</sequence>
<organism evidence="11 12">
    <name type="scientific">Candidatus Endolissoclinum faulkneri L2</name>
    <dbReference type="NCBI Taxonomy" id="1193729"/>
    <lineage>
        <taxon>Bacteria</taxon>
        <taxon>Pseudomonadati</taxon>
        <taxon>Pseudomonadota</taxon>
        <taxon>Alphaproteobacteria</taxon>
        <taxon>Rhodospirillales</taxon>
        <taxon>Rhodospirillaceae</taxon>
        <taxon>Candidatus Endolissoclinum</taxon>
    </lineage>
</organism>
<evidence type="ECO:0000256" key="8">
    <source>
        <dbReference type="ARBA" id="ARBA00048141"/>
    </source>
</evidence>
<keyword evidence="3 9" id="KW-0028">Amino-acid biosynthesis</keyword>
<dbReference type="EC" id="2.7.2.8" evidence="9"/>
<dbReference type="HAMAP" id="MF_00082">
    <property type="entry name" value="ArgB"/>
    <property type="match status" value="1"/>
</dbReference>
<protein>
    <recommendedName>
        <fullName evidence="9">Acetylglutamate kinase</fullName>
        <ecNumber evidence="9">2.7.2.8</ecNumber>
    </recommendedName>
    <alternativeName>
        <fullName evidence="9">N-acetyl-L-glutamate 5-phosphotransferase</fullName>
    </alternativeName>
    <alternativeName>
        <fullName evidence="9">NAG kinase</fullName>
        <shortName evidence="9">NAGK</shortName>
    </alternativeName>
</protein>
<reference evidence="11 12" key="1">
    <citation type="journal article" date="2012" name="Proc. Natl. Acad. Sci. U.S.A.">
        <title>Genome streamlining and chemical defense in a coral reef symbiosis.</title>
        <authorList>
            <person name="Kwan J.C."/>
            <person name="Donia M.S."/>
            <person name="Han A.W."/>
            <person name="Hirose E."/>
            <person name="Haygood M.G."/>
            <person name="Schmidt E.W."/>
        </authorList>
    </citation>
    <scope>NUCLEOTIDE SEQUENCE [LARGE SCALE GENOMIC DNA]</scope>
    <source>
        <strain evidence="11 12">L2</strain>
    </source>
</reference>
<dbReference type="PIRSF" id="PIRSF000728">
    <property type="entry name" value="NAGK"/>
    <property type="match status" value="1"/>
</dbReference>
<evidence type="ECO:0000313" key="11">
    <source>
        <dbReference type="EMBL" id="AFX98569.1"/>
    </source>
</evidence>
<keyword evidence="9" id="KW-0963">Cytoplasm</keyword>
<evidence type="ECO:0000256" key="6">
    <source>
        <dbReference type="ARBA" id="ARBA00022777"/>
    </source>
</evidence>